<sequence length="126" mass="15026">MLYDSDQNGFYETVFILDQIENGVYNVMSIGYNYDGLHDFIPYINPEQTFERINDATSIRTQYNTYYRTEWDEPEIIQPSFVPPDEDSGDYPFYWDFKKLDEINTVYNSNPSDGWIVKDQIIEIEK</sequence>
<feature type="non-terminal residue" evidence="1">
    <location>
        <position position="126"/>
    </location>
</feature>
<protein>
    <submittedName>
        <fullName evidence="1">Uncharacterized protein</fullName>
    </submittedName>
</protein>
<dbReference type="EMBL" id="LAZR01033550">
    <property type="protein sequence ID" value="KKL47772.1"/>
    <property type="molecule type" value="Genomic_DNA"/>
</dbReference>
<gene>
    <name evidence="1" type="ORF">LCGC14_2332210</name>
</gene>
<evidence type="ECO:0000313" key="1">
    <source>
        <dbReference type="EMBL" id="KKL47772.1"/>
    </source>
</evidence>
<accession>A0A0F9F9J4</accession>
<reference evidence="1" key="1">
    <citation type="journal article" date="2015" name="Nature">
        <title>Complex archaea that bridge the gap between prokaryotes and eukaryotes.</title>
        <authorList>
            <person name="Spang A."/>
            <person name="Saw J.H."/>
            <person name="Jorgensen S.L."/>
            <person name="Zaremba-Niedzwiedzka K."/>
            <person name="Martijn J."/>
            <person name="Lind A.E."/>
            <person name="van Eijk R."/>
            <person name="Schleper C."/>
            <person name="Guy L."/>
            <person name="Ettema T.J."/>
        </authorList>
    </citation>
    <scope>NUCLEOTIDE SEQUENCE</scope>
</reference>
<dbReference type="AlphaFoldDB" id="A0A0F9F9J4"/>
<comment type="caution">
    <text evidence="1">The sequence shown here is derived from an EMBL/GenBank/DDBJ whole genome shotgun (WGS) entry which is preliminary data.</text>
</comment>
<proteinExistence type="predicted"/>
<organism evidence="1">
    <name type="scientific">marine sediment metagenome</name>
    <dbReference type="NCBI Taxonomy" id="412755"/>
    <lineage>
        <taxon>unclassified sequences</taxon>
        <taxon>metagenomes</taxon>
        <taxon>ecological metagenomes</taxon>
    </lineage>
</organism>
<name>A0A0F9F9J4_9ZZZZ</name>